<dbReference type="InterPro" id="IPR042560">
    <property type="entry name" value="Exo84_C_2"/>
</dbReference>
<keyword evidence="3" id="KW-0268">Exocytosis</keyword>
<dbReference type="GO" id="GO:0000145">
    <property type="term" value="C:exocyst"/>
    <property type="evidence" value="ECO:0000318"/>
    <property type="project" value="GO_Central"/>
</dbReference>
<dbReference type="FunCoup" id="B3RZE2">
    <property type="interactions" value="2272"/>
</dbReference>
<keyword evidence="4" id="KW-0653">Protein transport</keyword>
<keyword evidence="2" id="KW-0813">Transport</keyword>
<dbReference type="SUPFAM" id="SSF50729">
    <property type="entry name" value="PH domain-like"/>
    <property type="match status" value="1"/>
</dbReference>
<name>B3RZE2_TRIAD</name>
<dbReference type="Proteomes" id="UP000009022">
    <property type="component" value="Unassembled WGS sequence"/>
</dbReference>
<feature type="compositionally biased region" description="Polar residues" evidence="5">
    <location>
        <begin position="648"/>
        <end position="663"/>
    </location>
</feature>
<evidence type="ECO:0000256" key="2">
    <source>
        <dbReference type="ARBA" id="ARBA00022448"/>
    </source>
</evidence>
<evidence type="ECO:0000256" key="5">
    <source>
        <dbReference type="SAM" id="MobiDB-lite"/>
    </source>
</evidence>
<dbReference type="PANTHER" id="PTHR21426:SF12">
    <property type="entry name" value="EXOCYST COMPLEX COMPONENT 8"/>
    <property type="match status" value="1"/>
</dbReference>
<dbReference type="RefSeq" id="XP_002113354.1">
    <property type="nucleotide sequence ID" value="XM_002113318.1"/>
</dbReference>
<feature type="region of interest" description="Disordered" evidence="5">
    <location>
        <begin position="648"/>
        <end position="671"/>
    </location>
</feature>
<evidence type="ECO:0000313" key="7">
    <source>
        <dbReference type="EMBL" id="EDV23828.1"/>
    </source>
</evidence>
<dbReference type="PhylomeDB" id="B3RZE2"/>
<dbReference type="EMBL" id="DS985246">
    <property type="protein sequence ID" value="EDV23828.1"/>
    <property type="molecule type" value="Genomic_DNA"/>
</dbReference>
<dbReference type="eggNOG" id="KOG2215">
    <property type="taxonomic scope" value="Eukaryota"/>
</dbReference>
<accession>B3RZE2</accession>
<evidence type="ECO:0000256" key="1">
    <source>
        <dbReference type="ARBA" id="ARBA00007210"/>
    </source>
</evidence>
<dbReference type="GO" id="GO:0015031">
    <property type="term" value="P:protein transport"/>
    <property type="evidence" value="ECO:0007669"/>
    <property type="project" value="UniProtKB-KW"/>
</dbReference>
<reference evidence="7 8" key="1">
    <citation type="journal article" date="2008" name="Nature">
        <title>The Trichoplax genome and the nature of placozoans.</title>
        <authorList>
            <person name="Srivastava M."/>
            <person name="Begovic E."/>
            <person name="Chapman J."/>
            <person name="Putnam N.H."/>
            <person name="Hellsten U."/>
            <person name="Kawashima T."/>
            <person name="Kuo A."/>
            <person name="Mitros T."/>
            <person name="Salamov A."/>
            <person name="Carpenter M.L."/>
            <person name="Signorovitch A.Y."/>
            <person name="Moreno M.A."/>
            <person name="Kamm K."/>
            <person name="Grimwood J."/>
            <person name="Schmutz J."/>
            <person name="Shapiro H."/>
            <person name="Grigoriev I.V."/>
            <person name="Buss L.W."/>
            <person name="Schierwater B."/>
            <person name="Dellaporta S.L."/>
            <person name="Rokhsar D.S."/>
        </authorList>
    </citation>
    <scope>NUCLEOTIDE SEQUENCE [LARGE SCALE GENOMIC DNA]</scope>
    <source>
        <strain evidence="7 8">Grell-BS-1999</strain>
    </source>
</reference>
<proteinExistence type="inferred from homology"/>
<dbReference type="SUPFAM" id="SSF74788">
    <property type="entry name" value="Cullin repeat-like"/>
    <property type="match status" value="1"/>
</dbReference>
<dbReference type="CTD" id="6754567"/>
<dbReference type="KEGG" id="tad:TRIADDRAFT_57419"/>
<dbReference type="GO" id="GO:0006893">
    <property type="term" value="P:Golgi to plasma membrane transport"/>
    <property type="evidence" value="ECO:0000318"/>
    <property type="project" value="GO_Central"/>
</dbReference>
<feature type="domain" description="Exocyst component Exo84 C-terminal" evidence="6">
    <location>
        <begin position="259"/>
        <end position="463"/>
    </location>
</feature>
<dbReference type="GO" id="GO:0008104">
    <property type="term" value="P:intracellular protein localization"/>
    <property type="evidence" value="ECO:0000318"/>
    <property type="project" value="GO_Central"/>
</dbReference>
<dbReference type="InterPro" id="IPR032403">
    <property type="entry name" value="Exo84_C"/>
</dbReference>
<dbReference type="InterPro" id="IPR011993">
    <property type="entry name" value="PH-like_dom_sf"/>
</dbReference>
<gene>
    <name evidence="7" type="ORF">TRIADDRAFT_57419</name>
</gene>
<evidence type="ECO:0000259" key="6">
    <source>
        <dbReference type="Pfam" id="PF16528"/>
    </source>
</evidence>
<dbReference type="InterPro" id="IPR016159">
    <property type="entry name" value="Cullin_repeat-like_dom_sf"/>
</dbReference>
<protein>
    <recommendedName>
        <fullName evidence="6">Exocyst component Exo84 C-terminal domain-containing protein</fullName>
    </recommendedName>
</protein>
<dbReference type="GeneID" id="6754567"/>
<keyword evidence="8" id="KW-1185">Reference proteome</keyword>
<dbReference type="Gene3D" id="2.30.29.30">
    <property type="entry name" value="Pleckstrin-homology domain (PH domain)/Phosphotyrosine-binding domain (PTB)"/>
    <property type="match status" value="1"/>
</dbReference>
<dbReference type="InParanoid" id="B3RZE2"/>
<dbReference type="Gene3D" id="1.20.58.1210">
    <property type="entry name" value="Exo84p, N-terminal helical domain"/>
    <property type="match status" value="1"/>
</dbReference>
<organism evidence="7 8">
    <name type="scientific">Trichoplax adhaerens</name>
    <name type="common">Trichoplax reptans</name>
    <dbReference type="NCBI Taxonomy" id="10228"/>
    <lineage>
        <taxon>Eukaryota</taxon>
        <taxon>Metazoa</taxon>
        <taxon>Placozoa</taxon>
        <taxon>Uniplacotomia</taxon>
        <taxon>Trichoplacea</taxon>
        <taxon>Trichoplacidae</taxon>
        <taxon>Trichoplax</taxon>
    </lineage>
</organism>
<evidence type="ECO:0000256" key="3">
    <source>
        <dbReference type="ARBA" id="ARBA00022483"/>
    </source>
</evidence>
<dbReference type="PANTHER" id="PTHR21426">
    <property type="entry name" value="EXOCYST COMPLEX COMPONENT 8"/>
    <property type="match status" value="1"/>
</dbReference>
<dbReference type="OMA" id="RIHAHAK"/>
<evidence type="ECO:0000313" key="8">
    <source>
        <dbReference type="Proteomes" id="UP000009022"/>
    </source>
</evidence>
<dbReference type="Gene3D" id="1.20.58.1220">
    <property type="entry name" value="Exo84p, C-terminal helical domain"/>
    <property type="match status" value="1"/>
</dbReference>
<dbReference type="InterPro" id="IPR042561">
    <property type="entry name" value="Exo84_C_1"/>
</dbReference>
<sequence>MRVNCLRQIVVGRSVGWSVVGRACACSGVERERQFAVIDSQSAPPNNDYKVKMDIGFRNLRDILNAENFDAEEYAEDLSASKSSIKEKDKFVKDEQLQQLLDSIEGYKDAEVTSDTHIVTQGNLLEINPDTKQALRNVFMFLLSDRILVTTPLPQRERKNNLKYKLEAEYLFGSFAVVDVLSDSGVKNAFKFLPSEAFYQTGSSEAKSMWLKTIREAMESADSRNMLQAKDDPISSTEININVDFNQQSHASDPTSAEEVTQLFEDLDICVAQRDFEGAATFVIKIHDIIAHRGGTEDKEYKKRLDEITLELSSNLAQELTSFYGSSLPGGTSSVRKAVDILKRLERTSLACQLFMKNRSFATRYKLRQLKIEGAITLYITKLSRAFFNEMIRAAKEFRTSFEDKPECFSSFVIWARGEMKAFVSSFSRQVFRNNLNISVVSECVRVACNYCDELKSVGFDLKFILHRVLLKNILETIFDARDQLIDACKHRAIDEQWRSVNLRKEETAQVLVHEMNNYGIESFQNYIYNGCVILLSESVIAFVKRIMTFLEGCFQFDVCEINAVIVECICDIFKCQIRNMKATLASKQFANEKPFILKNAVFLNHCLLSCIKRKTEAIFGYSFKEFRQLSSFIDSELAINEKANATKSQADYPSLKSGQSASLDEEFDYDDAEFV</sequence>
<dbReference type="OrthoDB" id="642193at2759"/>
<dbReference type="STRING" id="10228.B3RZE2"/>
<dbReference type="AlphaFoldDB" id="B3RZE2"/>
<evidence type="ECO:0000256" key="4">
    <source>
        <dbReference type="ARBA" id="ARBA00022927"/>
    </source>
</evidence>
<dbReference type="HOGENOM" id="CLU_025760_0_0_1"/>
<dbReference type="InterPro" id="IPR033961">
    <property type="entry name" value="Exo84"/>
</dbReference>
<dbReference type="Pfam" id="PF16528">
    <property type="entry name" value="Exo84_C"/>
    <property type="match status" value="1"/>
</dbReference>
<comment type="similarity">
    <text evidence="1">Belongs to the EXO84 family.</text>
</comment>
<dbReference type="GO" id="GO:0006887">
    <property type="term" value="P:exocytosis"/>
    <property type="evidence" value="ECO:0007669"/>
    <property type="project" value="UniProtKB-KW"/>
</dbReference>